<dbReference type="SUPFAM" id="SSF53448">
    <property type="entry name" value="Nucleotide-diphospho-sugar transferases"/>
    <property type="match status" value="1"/>
</dbReference>
<proteinExistence type="predicted"/>
<dbReference type="InterPro" id="IPR029044">
    <property type="entry name" value="Nucleotide-diphossugar_trans"/>
</dbReference>
<dbReference type="Pfam" id="PF00535">
    <property type="entry name" value="Glycos_transf_2"/>
    <property type="match status" value="1"/>
</dbReference>
<name>A0A6M1RRI4_9GAMM</name>
<comment type="caution">
    <text evidence="2">The sequence shown here is derived from an EMBL/GenBank/DDBJ whole genome shotgun (WGS) entry which is preliminary data.</text>
</comment>
<dbReference type="InterPro" id="IPR001173">
    <property type="entry name" value="Glyco_trans_2-like"/>
</dbReference>
<dbReference type="GO" id="GO:0016740">
    <property type="term" value="F:transferase activity"/>
    <property type="evidence" value="ECO:0007669"/>
    <property type="project" value="UniProtKB-KW"/>
</dbReference>
<feature type="domain" description="Glycosyltransferase 2-like" evidence="1">
    <location>
        <begin position="4"/>
        <end position="161"/>
    </location>
</feature>
<organism evidence="2 3">
    <name type="scientific">Grimontia sedimenti</name>
    <dbReference type="NCBI Taxonomy" id="2711294"/>
    <lineage>
        <taxon>Bacteria</taxon>
        <taxon>Pseudomonadati</taxon>
        <taxon>Pseudomonadota</taxon>
        <taxon>Gammaproteobacteria</taxon>
        <taxon>Vibrionales</taxon>
        <taxon>Vibrionaceae</taxon>
        <taxon>Grimontia</taxon>
    </lineage>
</organism>
<dbReference type="Proteomes" id="UP000473008">
    <property type="component" value="Unassembled WGS sequence"/>
</dbReference>
<gene>
    <name evidence="2" type="ORF">G5S52_21630</name>
</gene>
<evidence type="ECO:0000313" key="3">
    <source>
        <dbReference type="Proteomes" id="UP000473008"/>
    </source>
</evidence>
<keyword evidence="2" id="KW-0808">Transferase</keyword>
<sequence length="249" mass="28190">MKVSIITATYNSAATITDTLRSLESQTYPDIEYIIVDGDSSDNTLEVIANNCTRVSKTISEPDNGIYDALNKGIRAATGDIVGFLHSDDLFAYPDAVADIVSAIKENDTDAVYSDLQYVDKLDTNKVLRYWKSKEYKRESMKYGWMPPHPTFYMKRSLYEKYGLFDLSYKIAADYDSLLRYLWKAEITLAYVPSVTINMRVGGASNRSLSNIIHKTREDIRALNNSEVPWAKAILVKNLSKIPQFFKSA</sequence>
<dbReference type="EMBL" id="JAALDL010000024">
    <property type="protein sequence ID" value="NGO00130.1"/>
    <property type="molecule type" value="Genomic_DNA"/>
</dbReference>
<dbReference type="PANTHER" id="PTHR43685:SF2">
    <property type="entry name" value="GLYCOSYLTRANSFERASE 2-LIKE DOMAIN-CONTAINING PROTEIN"/>
    <property type="match status" value="1"/>
</dbReference>
<evidence type="ECO:0000313" key="2">
    <source>
        <dbReference type="EMBL" id="NGO00130.1"/>
    </source>
</evidence>
<accession>A0A6M1RRI4</accession>
<dbReference type="Gene3D" id="3.90.550.10">
    <property type="entry name" value="Spore Coat Polysaccharide Biosynthesis Protein SpsA, Chain A"/>
    <property type="match status" value="1"/>
</dbReference>
<evidence type="ECO:0000259" key="1">
    <source>
        <dbReference type="Pfam" id="PF00535"/>
    </source>
</evidence>
<protein>
    <submittedName>
        <fullName evidence="2">Glycosyltransferase</fullName>
    </submittedName>
</protein>
<dbReference type="AlphaFoldDB" id="A0A6M1RRI4"/>
<dbReference type="CDD" id="cd06433">
    <property type="entry name" value="GT_2_WfgS_like"/>
    <property type="match status" value="1"/>
</dbReference>
<reference evidence="2 3" key="1">
    <citation type="submission" date="2020-02" db="EMBL/GenBank/DDBJ databases">
        <title>The draft genome of Grimontia sedimenta sp. nov., isolated from benthic sediments near coral reefs south of Kuwait.</title>
        <authorList>
            <person name="Mahmoud H.M."/>
            <person name="Jose L."/>
            <person name="Eapen S."/>
        </authorList>
    </citation>
    <scope>NUCLEOTIDE SEQUENCE [LARGE SCALE GENOMIC DNA]</scope>
    <source>
        <strain evidence="2 3">S25</strain>
    </source>
</reference>
<dbReference type="InterPro" id="IPR050834">
    <property type="entry name" value="Glycosyltransf_2"/>
</dbReference>
<dbReference type="PANTHER" id="PTHR43685">
    <property type="entry name" value="GLYCOSYLTRANSFERASE"/>
    <property type="match status" value="1"/>
</dbReference>
<dbReference type="RefSeq" id="WP_165018412.1">
    <property type="nucleotide sequence ID" value="NZ_JAALDL010000024.1"/>
</dbReference>
<keyword evidence="3" id="KW-1185">Reference proteome</keyword>